<reference evidence="3" key="1">
    <citation type="submission" date="2021-01" db="EMBL/GenBank/DDBJ databases">
        <authorList>
            <person name="Corre E."/>
            <person name="Pelletier E."/>
            <person name="Niang G."/>
            <person name="Scheremetjew M."/>
            <person name="Finn R."/>
            <person name="Kale V."/>
            <person name="Holt S."/>
            <person name="Cochrane G."/>
            <person name="Meng A."/>
            <person name="Brown T."/>
            <person name="Cohen L."/>
        </authorList>
    </citation>
    <scope>NUCLEOTIDE SEQUENCE</scope>
    <source>
        <strain evidence="3">CCMP645</strain>
    </source>
</reference>
<feature type="region of interest" description="Disordered" evidence="1">
    <location>
        <begin position="565"/>
        <end position="602"/>
    </location>
</feature>
<feature type="compositionally biased region" description="Basic and acidic residues" evidence="1">
    <location>
        <begin position="585"/>
        <end position="595"/>
    </location>
</feature>
<keyword evidence="2" id="KW-0812">Transmembrane</keyword>
<proteinExistence type="predicted"/>
<gene>
    <name evidence="3" type="ORF">PCAR00345_LOCUS8612</name>
</gene>
<evidence type="ECO:0000256" key="1">
    <source>
        <dbReference type="SAM" id="MobiDB-lite"/>
    </source>
</evidence>
<feature type="transmembrane region" description="Helical" evidence="2">
    <location>
        <begin position="225"/>
        <end position="250"/>
    </location>
</feature>
<name>A0A7S4EW07_CHRCT</name>
<keyword evidence="2" id="KW-0472">Membrane</keyword>
<sequence length="625" mass="68005">MEGLAGLLSPVSRHAGFQSSAAQKSEGDRIACETLKKLQKARNDAGRVRLCVSGFMLAGGASFFIASLVILALAGIDGFSLDAVALLYASFGHISCLLTLLALLPTDAKLIRYAAAFVAVVYTVSAARTVCLANELCQVEFLVANHPGNTFPDNERAETDPIIVAWLSVHASAELLTALGVIPAILARRVVPCWPLRRSLQAEASRGQTFKFGEPLSSRASLQSIWLALTTGLFIIGTVELTALVALWIVDNDFPGSPVFAFLTVMGILDLLLASVFLYDKVRGHVHEYLCSLVLEREAQQAAAVAALIGGIDASQALTLARRCFRALPFDELREADLLSNSDTGLHSRTVAVQLGECDVFLSHSWRDNAAAKFAALRTWCTEFEHVHGRPPLVWLDKACIDQSNIEKDLACLPIFLAGCKHLLIVAGPTYTTRLWCAVEVFTFMQMGGSFDRVTVAPIVIIDNSARSSAAIAARKDLKRVLSDFDANHAQCYHESDRDRLLATIETSFGSLDNFNHAVRTVFVDRERESLARAHRRRASGRKASILVRRASQLLKTFQLARASSQRPVPSRETYDTAETFKSAESGKTRAEDSRAVATSSRAVSRGMSLSTIAIEACQADHEQQ</sequence>
<organism evidence="3">
    <name type="scientific">Chrysotila carterae</name>
    <name type="common">Marine alga</name>
    <name type="synonym">Syracosphaera carterae</name>
    <dbReference type="NCBI Taxonomy" id="13221"/>
    <lineage>
        <taxon>Eukaryota</taxon>
        <taxon>Haptista</taxon>
        <taxon>Haptophyta</taxon>
        <taxon>Prymnesiophyceae</taxon>
        <taxon>Isochrysidales</taxon>
        <taxon>Isochrysidaceae</taxon>
        <taxon>Chrysotila</taxon>
    </lineage>
</organism>
<dbReference type="EMBL" id="HBIZ01014124">
    <property type="protein sequence ID" value="CAE0756018.1"/>
    <property type="molecule type" value="Transcribed_RNA"/>
</dbReference>
<accession>A0A7S4EW07</accession>
<feature type="transmembrane region" description="Helical" evidence="2">
    <location>
        <begin position="256"/>
        <end position="279"/>
    </location>
</feature>
<feature type="transmembrane region" description="Helical" evidence="2">
    <location>
        <begin position="85"/>
        <end position="104"/>
    </location>
</feature>
<keyword evidence="2" id="KW-1133">Transmembrane helix</keyword>
<protein>
    <recommendedName>
        <fullName evidence="4">TIR domain-containing protein</fullName>
    </recommendedName>
</protein>
<evidence type="ECO:0000313" key="3">
    <source>
        <dbReference type="EMBL" id="CAE0756018.1"/>
    </source>
</evidence>
<evidence type="ECO:0008006" key="4">
    <source>
        <dbReference type="Google" id="ProtNLM"/>
    </source>
</evidence>
<feature type="transmembrane region" description="Helical" evidence="2">
    <location>
        <begin position="50"/>
        <end position="73"/>
    </location>
</feature>
<dbReference type="AlphaFoldDB" id="A0A7S4EW07"/>
<evidence type="ECO:0000256" key="2">
    <source>
        <dbReference type="SAM" id="Phobius"/>
    </source>
</evidence>